<feature type="compositionally biased region" description="Basic residues" evidence="1">
    <location>
        <begin position="126"/>
        <end position="136"/>
    </location>
</feature>
<organism evidence="2 3">
    <name type="scientific">Streptomyces chattanoogensis</name>
    <dbReference type="NCBI Taxonomy" id="66876"/>
    <lineage>
        <taxon>Bacteria</taxon>
        <taxon>Bacillati</taxon>
        <taxon>Actinomycetota</taxon>
        <taxon>Actinomycetes</taxon>
        <taxon>Kitasatosporales</taxon>
        <taxon>Streptomycetaceae</taxon>
        <taxon>Streptomyces</taxon>
    </lineage>
</organism>
<evidence type="ECO:0000313" key="3">
    <source>
        <dbReference type="Proteomes" id="UP000037982"/>
    </source>
</evidence>
<evidence type="ECO:0000256" key="1">
    <source>
        <dbReference type="SAM" id="MobiDB-lite"/>
    </source>
</evidence>
<proteinExistence type="predicted"/>
<name>A0A0N0XSU8_9ACTN</name>
<keyword evidence="3" id="KW-1185">Reference proteome</keyword>
<protein>
    <submittedName>
        <fullName evidence="2">Uncharacterized protein</fullName>
    </submittedName>
</protein>
<dbReference type="Gene3D" id="3.50.50.60">
    <property type="entry name" value="FAD/NAD(P)-binding domain"/>
    <property type="match status" value="1"/>
</dbReference>
<comment type="caution">
    <text evidence="2">The sequence shown here is derived from an EMBL/GenBank/DDBJ whole genome shotgun (WGS) entry which is preliminary data.</text>
</comment>
<dbReference type="AlphaFoldDB" id="A0A0N0XSU8"/>
<evidence type="ECO:0000313" key="2">
    <source>
        <dbReference type="EMBL" id="KPC60777.1"/>
    </source>
</evidence>
<dbReference type="Proteomes" id="UP000037982">
    <property type="component" value="Unassembled WGS sequence"/>
</dbReference>
<feature type="region of interest" description="Disordered" evidence="1">
    <location>
        <begin position="104"/>
        <end position="136"/>
    </location>
</feature>
<gene>
    <name evidence="2" type="ORF">ADL29_27795</name>
</gene>
<dbReference type="PATRIC" id="fig|66876.3.peg.6093"/>
<accession>A0A0N0XSU8</accession>
<dbReference type="InterPro" id="IPR036188">
    <property type="entry name" value="FAD/NAD-bd_sf"/>
</dbReference>
<sequence length="136" mass="14322">MLEPRGDRVVDVGREDQPFTVSVQHADGVEERITACAVIDASGTWTVPGPLGGDGLPALGERTATDRISCRAPDLKDPAVRARHAGKRTVVIGSGASAFTALGRGLRPARRDRRDPGARGLPAGALHRRACRGSRP</sequence>
<dbReference type="SUPFAM" id="SSF51905">
    <property type="entry name" value="FAD/NAD(P)-binding domain"/>
    <property type="match status" value="1"/>
</dbReference>
<dbReference type="EMBL" id="LGKG01000156">
    <property type="protein sequence ID" value="KPC60777.1"/>
    <property type="molecule type" value="Genomic_DNA"/>
</dbReference>
<reference evidence="3" key="1">
    <citation type="submission" date="2015-07" db="EMBL/GenBank/DDBJ databases">
        <authorList>
            <person name="Ju K.-S."/>
            <person name="Doroghazi J.R."/>
            <person name="Metcalf W.W."/>
        </authorList>
    </citation>
    <scope>NUCLEOTIDE SEQUENCE [LARGE SCALE GENOMIC DNA]</scope>
    <source>
        <strain evidence="3">NRRL ISP-5002</strain>
    </source>
</reference>